<reference evidence="8 9" key="1">
    <citation type="submission" date="2014-04" db="EMBL/GenBank/DDBJ databases">
        <authorList>
            <consortium name="DOE Joint Genome Institute"/>
            <person name="Kuo A."/>
            <person name="Tarkka M."/>
            <person name="Buscot F."/>
            <person name="Kohler A."/>
            <person name="Nagy L.G."/>
            <person name="Floudas D."/>
            <person name="Copeland A."/>
            <person name="Barry K.W."/>
            <person name="Cichocki N."/>
            <person name="Veneault-Fourrey C."/>
            <person name="LaButti K."/>
            <person name="Lindquist E.A."/>
            <person name="Lipzen A."/>
            <person name="Lundell T."/>
            <person name="Morin E."/>
            <person name="Murat C."/>
            <person name="Sun H."/>
            <person name="Tunlid A."/>
            <person name="Henrissat B."/>
            <person name="Grigoriev I.V."/>
            <person name="Hibbett D.S."/>
            <person name="Martin F."/>
            <person name="Nordberg H.P."/>
            <person name="Cantor M.N."/>
            <person name="Hua S.X."/>
        </authorList>
    </citation>
    <scope>NUCLEOTIDE SEQUENCE [LARGE SCALE GENOMIC DNA]</scope>
    <source>
        <strain evidence="8 9">F 1598</strain>
    </source>
</reference>
<gene>
    <name evidence="8" type="ORF">PILCRDRAFT_819783</name>
</gene>
<dbReference type="OrthoDB" id="2690153at2759"/>
<evidence type="ECO:0000259" key="6">
    <source>
        <dbReference type="Pfam" id="PF01494"/>
    </source>
</evidence>
<comment type="similarity">
    <text evidence="2">Belongs to the PheA/TfdB FAD monooxygenase family.</text>
</comment>
<dbReference type="GO" id="GO:0071949">
    <property type="term" value="F:FAD binding"/>
    <property type="evidence" value="ECO:0007669"/>
    <property type="project" value="InterPro"/>
</dbReference>
<name>A0A0C3FTA1_PILCF</name>
<dbReference type="PANTHER" id="PTHR43004">
    <property type="entry name" value="TRK SYSTEM POTASSIUM UPTAKE PROTEIN"/>
    <property type="match status" value="1"/>
</dbReference>
<dbReference type="Pfam" id="PF07976">
    <property type="entry name" value="Phe_hydrox_dim"/>
    <property type="match status" value="1"/>
</dbReference>
<dbReference type="InterPro" id="IPR012941">
    <property type="entry name" value="Phe_hydrox_C_dim_dom"/>
</dbReference>
<keyword evidence="4" id="KW-0274">FAD</keyword>
<keyword evidence="9" id="KW-1185">Reference proteome</keyword>
<evidence type="ECO:0000256" key="4">
    <source>
        <dbReference type="ARBA" id="ARBA00022827"/>
    </source>
</evidence>
<dbReference type="InterPro" id="IPR050641">
    <property type="entry name" value="RIFMO-like"/>
</dbReference>
<accession>A0A0C3FTA1</accession>
<reference evidence="9" key="2">
    <citation type="submission" date="2015-01" db="EMBL/GenBank/DDBJ databases">
        <title>Evolutionary Origins and Diversification of the Mycorrhizal Mutualists.</title>
        <authorList>
            <consortium name="DOE Joint Genome Institute"/>
            <consortium name="Mycorrhizal Genomics Consortium"/>
            <person name="Kohler A."/>
            <person name="Kuo A."/>
            <person name="Nagy L.G."/>
            <person name="Floudas D."/>
            <person name="Copeland A."/>
            <person name="Barry K.W."/>
            <person name="Cichocki N."/>
            <person name="Veneault-Fourrey C."/>
            <person name="LaButti K."/>
            <person name="Lindquist E.A."/>
            <person name="Lipzen A."/>
            <person name="Lundell T."/>
            <person name="Morin E."/>
            <person name="Murat C."/>
            <person name="Riley R."/>
            <person name="Ohm R."/>
            <person name="Sun H."/>
            <person name="Tunlid A."/>
            <person name="Henrissat B."/>
            <person name="Grigoriev I.V."/>
            <person name="Hibbett D.S."/>
            <person name="Martin F."/>
        </authorList>
    </citation>
    <scope>NUCLEOTIDE SEQUENCE [LARGE SCALE GENOMIC DNA]</scope>
    <source>
        <strain evidence="9">F 1598</strain>
    </source>
</reference>
<evidence type="ECO:0000313" key="8">
    <source>
        <dbReference type="EMBL" id="KIM82984.1"/>
    </source>
</evidence>
<dbReference type="Proteomes" id="UP000054166">
    <property type="component" value="Unassembled WGS sequence"/>
</dbReference>
<evidence type="ECO:0000313" key="9">
    <source>
        <dbReference type="Proteomes" id="UP000054166"/>
    </source>
</evidence>
<dbReference type="Pfam" id="PF01494">
    <property type="entry name" value="FAD_binding_3"/>
    <property type="match status" value="1"/>
</dbReference>
<dbReference type="AlphaFoldDB" id="A0A0C3FTA1"/>
<dbReference type="Gene3D" id="3.30.70.2450">
    <property type="match status" value="1"/>
</dbReference>
<organism evidence="8 9">
    <name type="scientific">Piloderma croceum (strain F 1598)</name>
    <dbReference type="NCBI Taxonomy" id="765440"/>
    <lineage>
        <taxon>Eukaryota</taxon>
        <taxon>Fungi</taxon>
        <taxon>Dikarya</taxon>
        <taxon>Basidiomycota</taxon>
        <taxon>Agaricomycotina</taxon>
        <taxon>Agaricomycetes</taxon>
        <taxon>Agaricomycetidae</taxon>
        <taxon>Atheliales</taxon>
        <taxon>Atheliaceae</taxon>
        <taxon>Piloderma</taxon>
    </lineage>
</organism>
<dbReference type="InterPro" id="IPR038220">
    <property type="entry name" value="PHOX_C_sf"/>
</dbReference>
<dbReference type="Gene3D" id="3.40.30.20">
    <property type="match status" value="1"/>
</dbReference>
<dbReference type="PRINTS" id="PR00420">
    <property type="entry name" value="RNGMNOXGNASE"/>
</dbReference>
<dbReference type="STRING" id="765440.A0A0C3FTA1"/>
<feature type="domain" description="FAD-binding" evidence="6">
    <location>
        <begin position="4"/>
        <end position="210"/>
    </location>
</feature>
<dbReference type="InterPro" id="IPR036188">
    <property type="entry name" value="FAD/NAD-bd_sf"/>
</dbReference>
<dbReference type="HOGENOM" id="CLU_009665_20_3_1"/>
<keyword evidence="5" id="KW-0560">Oxidoreductase</keyword>
<dbReference type="InterPro" id="IPR036249">
    <property type="entry name" value="Thioredoxin-like_sf"/>
</dbReference>
<sequence length="396" mass="43605">MDGGQEVSETLSVSFLLGSDGARGVVRKLLGLTFVGQTREADQMITGDIHLTGLDRKYWHVWGDPSTIQVGLRPAPIKNDDTVFTFQIFGKQVDHSRLMSNPNEVVDIFRTVTERIDLVYGDIIWFSEFRPTARMVHKFGEGRVFVIGDAAHVHSPTGGQGLNSSIQDAFNLSWKLALVLKNHVLPPKSLSLLDSYTFERLPVISEMLSQTTALLNQTLQAKEGDIKPWARGGVLKQLGVNYRGSPIVLDERTTEDIKGSPYSNEDGRICAGDRSPDAPGLVNSSGKQTRLFDIFKPWLHTVLIFGDDLAPSVLRALRRYPEKTTQTFCIVPREASSSAQLHADAVLEDRGGHAYTGYAVDRARSTVIVVRPDGVIGAVVFGAEGTKQYFDGMFDA</sequence>
<protein>
    <submittedName>
        <fullName evidence="8">Uncharacterized protein</fullName>
    </submittedName>
</protein>
<evidence type="ECO:0000256" key="3">
    <source>
        <dbReference type="ARBA" id="ARBA00022630"/>
    </source>
</evidence>
<dbReference type="Gene3D" id="3.50.50.60">
    <property type="entry name" value="FAD/NAD(P)-binding domain"/>
    <property type="match status" value="1"/>
</dbReference>
<dbReference type="InterPro" id="IPR002938">
    <property type="entry name" value="FAD-bd"/>
</dbReference>
<evidence type="ECO:0000259" key="7">
    <source>
        <dbReference type="Pfam" id="PF07976"/>
    </source>
</evidence>
<evidence type="ECO:0000256" key="2">
    <source>
        <dbReference type="ARBA" id="ARBA00007801"/>
    </source>
</evidence>
<keyword evidence="3" id="KW-0285">Flavoprotein</keyword>
<dbReference type="GO" id="GO:0016709">
    <property type="term" value="F:oxidoreductase activity, acting on paired donors, with incorporation or reduction of molecular oxygen, NAD(P)H as one donor, and incorporation of one atom of oxygen"/>
    <property type="evidence" value="ECO:0007669"/>
    <property type="project" value="UniProtKB-ARBA"/>
</dbReference>
<comment type="cofactor">
    <cofactor evidence="1">
        <name>FAD</name>
        <dbReference type="ChEBI" id="CHEBI:57692"/>
    </cofactor>
</comment>
<dbReference type="InParanoid" id="A0A0C3FTA1"/>
<evidence type="ECO:0000256" key="5">
    <source>
        <dbReference type="ARBA" id="ARBA00023002"/>
    </source>
</evidence>
<feature type="domain" description="Phenol hydroxylase-like C-terminal dimerisation" evidence="7">
    <location>
        <begin position="340"/>
        <end position="393"/>
    </location>
</feature>
<proteinExistence type="inferred from homology"/>
<dbReference type="SUPFAM" id="SSF51905">
    <property type="entry name" value="FAD/NAD(P)-binding domain"/>
    <property type="match status" value="1"/>
</dbReference>
<dbReference type="EMBL" id="KN832992">
    <property type="protein sequence ID" value="KIM82984.1"/>
    <property type="molecule type" value="Genomic_DNA"/>
</dbReference>
<dbReference type="PANTHER" id="PTHR43004:SF19">
    <property type="entry name" value="BINDING MONOOXYGENASE, PUTATIVE (JCVI)-RELATED"/>
    <property type="match status" value="1"/>
</dbReference>
<evidence type="ECO:0000256" key="1">
    <source>
        <dbReference type="ARBA" id="ARBA00001974"/>
    </source>
</evidence>
<dbReference type="SUPFAM" id="SSF52833">
    <property type="entry name" value="Thioredoxin-like"/>
    <property type="match status" value="1"/>
</dbReference>